<dbReference type="AlphaFoldDB" id="A0A8T9CEA5"/>
<dbReference type="GO" id="GO:0016491">
    <property type="term" value="F:oxidoreductase activity"/>
    <property type="evidence" value="ECO:0007669"/>
    <property type="project" value="UniProtKB-KW"/>
</dbReference>
<dbReference type="PANTHER" id="PTHR42973:SF32">
    <property type="entry name" value="FAD-LINKED OXIDOREDUCTASE AFOF"/>
    <property type="match status" value="1"/>
</dbReference>
<dbReference type="InterPro" id="IPR036318">
    <property type="entry name" value="FAD-bd_PCMH-like_sf"/>
</dbReference>
<proteinExistence type="inferred from homology"/>
<dbReference type="Gene3D" id="3.30.43.10">
    <property type="entry name" value="Uridine Diphospho-n-acetylenolpyruvylglucosamine Reductase, domain 2"/>
    <property type="match status" value="1"/>
</dbReference>
<keyword evidence="3 6" id="KW-0732">Signal</keyword>
<evidence type="ECO:0000313" key="9">
    <source>
        <dbReference type="Proteomes" id="UP000469558"/>
    </source>
</evidence>
<dbReference type="GO" id="GO:0071949">
    <property type="term" value="F:FAD binding"/>
    <property type="evidence" value="ECO:0007669"/>
    <property type="project" value="InterPro"/>
</dbReference>
<name>A0A8T9CEA5_9HELO</name>
<sequence length="412" mass="44557">MRFFSFVFLFTAGEFCFATTGASLAIDRRDIYTTFSSAQWSANTTISQPSSRNFTASTERWSVFDPPTFSVAISPATERDVAQAVRLAINNSISFLATGGRHGYTQTLKALQNGLAIDLSQLDEVKIDKSAATLTIGGAVRFGDIYNPVYNAGFELQIGTASCPGMVGVTLGAGIGPWSGVHGLVLDALLSLRVVTASSEIIEVSETSNSDLFWAFRGAGANFGIVISATYRLQPQINEGQILAADLIIPAEQNSSYFQLLQAYNESLPRNLSLSSFMTYNATISAPQISASWVWIGEEAAGYEAFAPVLALKDVISNIQVYQWNEIVENVAGGANTYECLDGAFHSVYNANARNISASTYETVFKKFSGFCEQYPDGRGSVVEIVFFPNQAVLAVPDSATAYPWRDSKAYL</sequence>
<evidence type="ECO:0000259" key="7">
    <source>
        <dbReference type="PROSITE" id="PS51387"/>
    </source>
</evidence>
<dbReference type="PANTHER" id="PTHR42973">
    <property type="entry name" value="BINDING OXIDOREDUCTASE, PUTATIVE (AFU_ORTHOLOGUE AFUA_1G17690)-RELATED"/>
    <property type="match status" value="1"/>
</dbReference>
<dbReference type="Gene3D" id="3.40.462.20">
    <property type="match status" value="1"/>
</dbReference>
<dbReference type="Proteomes" id="UP000469558">
    <property type="component" value="Unassembled WGS sequence"/>
</dbReference>
<feature type="chain" id="PRO_5035811457" evidence="6">
    <location>
        <begin position="19"/>
        <end position="412"/>
    </location>
</feature>
<evidence type="ECO:0000313" key="8">
    <source>
        <dbReference type="EMBL" id="TVY83918.1"/>
    </source>
</evidence>
<keyword evidence="2" id="KW-0285">Flavoprotein</keyword>
<dbReference type="InterPro" id="IPR050416">
    <property type="entry name" value="FAD-linked_Oxidoreductase"/>
</dbReference>
<gene>
    <name evidence="8" type="primary">azaL_2</name>
    <name evidence="8" type="ORF">LSUE1_G001011</name>
</gene>
<keyword evidence="5" id="KW-0560">Oxidoreductase</keyword>
<comment type="similarity">
    <text evidence="1">Belongs to the oxygen-dependent FAD-linked oxidoreductase family.</text>
</comment>
<reference evidence="8 9" key="1">
    <citation type="submission" date="2018-05" db="EMBL/GenBank/DDBJ databases">
        <title>Genome sequencing and assembly of the regulated plant pathogen Lachnellula willkommii and related sister species for the development of diagnostic species identification markers.</title>
        <authorList>
            <person name="Giroux E."/>
            <person name="Bilodeau G."/>
        </authorList>
    </citation>
    <scope>NUCLEOTIDE SEQUENCE [LARGE SCALE GENOMIC DNA]</scope>
    <source>
        <strain evidence="8 9">CBS 268.59</strain>
    </source>
</reference>
<dbReference type="SUPFAM" id="SSF56176">
    <property type="entry name" value="FAD-binding/transporter-associated domain-like"/>
    <property type="match status" value="1"/>
</dbReference>
<dbReference type="EMBL" id="QGMK01000139">
    <property type="protein sequence ID" value="TVY83918.1"/>
    <property type="molecule type" value="Genomic_DNA"/>
</dbReference>
<evidence type="ECO:0000256" key="1">
    <source>
        <dbReference type="ARBA" id="ARBA00005466"/>
    </source>
</evidence>
<organism evidence="8 9">
    <name type="scientific">Lachnellula suecica</name>
    <dbReference type="NCBI Taxonomy" id="602035"/>
    <lineage>
        <taxon>Eukaryota</taxon>
        <taxon>Fungi</taxon>
        <taxon>Dikarya</taxon>
        <taxon>Ascomycota</taxon>
        <taxon>Pezizomycotina</taxon>
        <taxon>Leotiomycetes</taxon>
        <taxon>Helotiales</taxon>
        <taxon>Lachnaceae</taxon>
        <taxon>Lachnellula</taxon>
    </lineage>
</organism>
<protein>
    <submittedName>
        <fullName evidence="8">FAD-linked oxidoreductase azaL</fullName>
    </submittedName>
</protein>
<dbReference type="InterPro" id="IPR016169">
    <property type="entry name" value="FAD-bd_PCMH_sub2"/>
</dbReference>
<evidence type="ECO:0000256" key="2">
    <source>
        <dbReference type="ARBA" id="ARBA00022630"/>
    </source>
</evidence>
<dbReference type="OrthoDB" id="415825at2759"/>
<comment type="caution">
    <text evidence="8">The sequence shown here is derived from an EMBL/GenBank/DDBJ whole genome shotgun (WGS) entry which is preliminary data.</text>
</comment>
<evidence type="ECO:0000256" key="3">
    <source>
        <dbReference type="ARBA" id="ARBA00022729"/>
    </source>
</evidence>
<dbReference type="InterPro" id="IPR016166">
    <property type="entry name" value="FAD-bd_PCMH"/>
</dbReference>
<keyword evidence="9" id="KW-1185">Reference proteome</keyword>
<dbReference type="PROSITE" id="PS51387">
    <property type="entry name" value="FAD_PCMH"/>
    <property type="match status" value="1"/>
</dbReference>
<dbReference type="InterPro" id="IPR016167">
    <property type="entry name" value="FAD-bd_PCMH_sub1"/>
</dbReference>
<evidence type="ECO:0000256" key="6">
    <source>
        <dbReference type="SAM" id="SignalP"/>
    </source>
</evidence>
<accession>A0A8T9CEA5</accession>
<evidence type="ECO:0000256" key="4">
    <source>
        <dbReference type="ARBA" id="ARBA00022827"/>
    </source>
</evidence>
<dbReference type="Gene3D" id="3.30.465.10">
    <property type="match status" value="1"/>
</dbReference>
<dbReference type="InterPro" id="IPR006094">
    <property type="entry name" value="Oxid_FAD_bind_N"/>
</dbReference>
<keyword evidence="4" id="KW-0274">FAD</keyword>
<feature type="signal peptide" evidence="6">
    <location>
        <begin position="1"/>
        <end position="18"/>
    </location>
</feature>
<feature type="domain" description="FAD-binding PCMH-type" evidence="7">
    <location>
        <begin position="64"/>
        <end position="236"/>
    </location>
</feature>
<evidence type="ECO:0000256" key="5">
    <source>
        <dbReference type="ARBA" id="ARBA00023002"/>
    </source>
</evidence>
<dbReference type="Pfam" id="PF01565">
    <property type="entry name" value="FAD_binding_4"/>
    <property type="match status" value="1"/>
</dbReference>